<keyword evidence="2" id="KW-0503">Monooxygenase</keyword>
<proteinExistence type="predicted"/>
<gene>
    <name evidence="2" type="ORF">R9Z33_03865</name>
</gene>
<evidence type="ECO:0000313" key="2">
    <source>
        <dbReference type="EMBL" id="WPB86008.1"/>
    </source>
</evidence>
<dbReference type="RefSeq" id="WP_318649985.1">
    <property type="nucleotide sequence ID" value="NZ_CP137852.1"/>
</dbReference>
<evidence type="ECO:0000259" key="1">
    <source>
        <dbReference type="PROSITE" id="PS51725"/>
    </source>
</evidence>
<dbReference type="InterPro" id="IPR007138">
    <property type="entry name" value="ABM_dom"/>
</dbReference>
<evidence type="ECO:0000313" key="3">
    <source>
        <dbReference type="Proteomes" id="UP001305521"/>
    </source>
</evidence>
<dbReference type="Gene3D" id="3.30.70.100">
    <property type="match status" value="1"/>
</dbReference>
<dbReference type="Proteomes" id="UP001305521">
    <property type="component" value="Chromosome"/>
</dbReference>
<feature type="domain" description="ABM" evidence="1">
    <location>
        <begin position="4"/>
        <end position="95"/>
    </location>
</feature>
<dbReference type="InterPro" id="IPR011008">
    <property type="entry name" value="Dimeric_a/b-barrel"/>
</dbReference>
<dbReference type="PANTHER" id="PTHR33336:SF1">
    <property type="entry name" value="(4S)-4-HYDROXY-5-PHOSPHONOOXYPENTANE-2,3-DIONE ISOMERASE"/>
    <property type="match status" value="1"/>
</dbReference>
<dbReference type="GO" id="GO:0004497">
    <property type="term" value="F:monooxygenase activity"/>
    <property type="evidence" value="ECO:0007669"/>
    <property type="project" value="UniProtKB-KW"/>
</dbReference>
<keyword evidence="2" id="KW-0560">Oxidoreductase</keyword>
<reference evidence="2 3" key="1">
    <citation type="submission" date="2023-11" db="EMBL/GenBank/DDBJ databases">
        <title>Arctic aerobic anoxygenic photoheterotroph Sediminicoccus rosea KRV36 adapts its photosynthesis to long days of polar summer.</title>
        <authorList>
            <person name="Tomasch J."/>
            <person name="Kopejtka K."/>
            <person name="Bily T."/>
            <person name="Gardiner A.T."/>
            <person name="Gardian Z."/>
            <person name="Shivaramu S."/>
            <person name="Koblizek M."/>
            <person name="Engelhardt F."/>
            <person name="Kaftan D."/>
        </authorList>
    </citation>
    <scope>NUCLEOTIDE SEQUENCE [LARGE SCALE GENOMIC DNA]</scope>
    <source>
        <strain evidence="2 3">R-30</strain>
    </source>
</reference>
<protein>
    <submittedName>
        <fullName evidence="2">Quinol monooxygenase</fullName>
        <ecNumber evidence="2">1.-.-.-</ecNumber>
    </submittedName>
</protein>
<organism evidence="2 3">
    <name type="scientific">Sediminicoccus rosea</name>
    <dbReference type="NCBI Taxonomy" id="1225128"/>
    <lineage>
        <taxon>Bacteria</taxon>
        <taxon>Pseudomonadati</taxon>
        <taxon>Pseudomonadota</taxon>
        <taxon>Alphaproteobacteria</taxon>
        <taxon>Acetobacterales</taxon>
        <taxon>Roseomonadaceae</taxon>
        <taxon>Sediminicoccus</taxon>
    </lineage>
</organism>
<name>A0ABZ0PJU2_9PROT</name>
<dbReference type="SUPFAM" id="SSF54909">
    <property type="entry name" value="Dimeric alpha+beta barrel"/>
    <property type="match status" value="1"/>
</dbReference>
<accession>A0ABZ0PJU2</accession>
<dbReference type="Pfam" id="PF03992">
    <property type="entry name" value="ABM"/>
    <property type="match status" value="1"/>
</dbReference>
<dbReference type="InterPro" id="IPR050744">
    <property type="entry name" value="AI-2_Isomerase_LsrG"/>
</dbReference>
<sequence length="98" mass="11104">MSGFVVLAEFQVKPGCLDAFLRLAREDASHSLRDEPGCRRFDVTLLHAVENRVLFYEIYDDRAAFDAHLATPHLARFREGFPALAEQLPVRFASLQPS</sequence>
<dbReference type="PANTHER" id="PTHR33336">
    <property type="entry name" value="QUINOL MONOOXYGENASE YGIN-RELATED"/>
    <property type="match status" value="1"/>
</dbReference>
<dbReference type="EMBL" id="CP137852">
    <property type="protein sequence ID" value="WPB86008.1"/>
    <property type="molecule type" value="Genomic_DNA"/>
</dbReference>
<keyword evidence="3" id="KW-1185">Reference proteome</keyword>
<dbReference type="PROSITE" id="PS51725">
    <property type="entry name" value="ABM"/>
    <property type="match status" value="1"/>
</dbReference>
<dbReference type="EC" id="1.-.-.-" evidence="2"/>